<evidence type="ECO:0000259" key="12">
    <source>
        <dbReference type="PROSITE" id="PS50893"/>
    </source>
</evidence>
<feature type="transmembrane region" description="Helical" evidence="11">
    <location>
        <begin position="299"/>
        <end position="322"/>
    </location>
</feature>
<evidence type="ECO:0000256" key="7">
    <source>
        <dbReference type="ARBA" id="ARBA00022840"/>
    </source>
</evidence>
<keyword evidence="4" id="KW-0997">Cell inner membrane</keyword>
<dbReference type="SMART" id="SM00382">
    <property type="entry name" value="AAA"/>
    <property type="match status" value="1"/>
</dbReference>
<dbReference type="PROSITE" id="PS50929">
    <property type="entry name" value="ABC_TM1F"/>
    <property type="match status" value="1"/>
</dbReference>
<comment type="subcellular location">
    <subcellularLocation>
        <location evidence="1">Cell inner membrane</location>
        <topology evidence="1">Multi-pass membrane protein</topology>
    </subcellularLocation>
</comment>
<keyword evidence="9 11" id="KW-0472">Membrane</keyword>
<sequence length="598" mass="64973">MRQKQPTPRVASLPADHVYSGQNPVRTLGRLLSPELPRLTVAVVTFVAKHSPIWLLPLITAVILDVVVEHRPVSELWTATAVLLAILLLNFPLHLVYVRCMGTIVRGLGTMLRSALCARMQQLSIGYHSRTSASVLQAKVIRDAEAVEQMLMQCADLGLAAVVTLVGGLVVIGLRVPSFLPVFLIVVPAAGLLVMRLRGRLRDQNELFRRRVEQLSSRVGEMTSLIPITRAHGLEHAALGRVNATLDEVRSEGIRLDLLNGRFGSLAWIVLNTLGLLCLTGSALVAYHGWLPVTAGDVVMLSGFFTILTGSVTTLLSLAPVLSKGLESVRSIGEVLQEPDLERNTGKEQISSVEGRIDFENVSFAYGEPGAADREVAVDRVSLSARRGETVALVGASGAGKSTVLNLLIGFIRPTSGRILLDGTDMARLDLRSYRRFVSVVPQESILFEGTIEENVTYGLRDVGKDAVRQALQDANALEFVDSLPHGVDTVVGERGARLSGGQKQRLAIARALVRDPRVLVLDEATSALDNHSEALIQQALSRLVRGRTVFVVAHRLSTIQDADRIVVMDHGRIAEMGTHDELIDRGGLYARMHTAKR</sequence>
<dbReference type="AlphaFoldDB" id="A0A100Y2Y0"/>
<dbReference type="STRING" id="936756.ATE80_22245"/>
<evidence type="ECO:0000256" key="11">
    <source>
        <dbReference type="SAM" id="Phobius"/>
    </source>
</evidence>
<comment type="caution">
    <text evidence="14">The sequence shown here is derived from an EMBL/GenBank/DDBJ whole genome shotgun (WGS) entry which is preliminary data.</text>
</comment>
<name>A0A100Y2Y0_9ACTN</name>
<dbReference type="SUPFAM" id="SSF52540">
    <property type="entry name" value="P-loop containing nucleoside triphosphate hydrolases"/>
    <property type="match status" value="1"/>
</dbReference>
<dbReference type="InterPro" id="IPR003593">
    <property type="entry name" value="AAA+_ATPase"/>
</dbReference>
<dbReference type="GO" id="GO:0005524">
    <property type="term" value="F:ATP binding"/>
    <property type="evidence" value="ECO:0007669"/>
    <property type="project" value="UniProtKB-KW"/>
</dbReference>
<feature type="domain" description="ABC transmembrane type-1" evidence="13">
    <location>
        <begin position="55"/>
        <end position="324"/>
    </location>
</feature>
<dbReference type="InterPro" id="IPR039421">
    <property type="entry name" value="Type_1_exporter"/>
</dbReference>
<evidence type="ECO:0000256" key="8">
    <source>
        <dbReference type="ARBA" id="ARBA00022989"/>
    </source>
</evidence>
<dbReference type="RefSeq" id="WP_058944027.1">
    <property type="nucleotide sequence ID" value="NZ_LNSV01000067.1"/>
</dbReference>
<dbReference type="PROSITE" id="PS50893">
    <property type="entry name" value="ABC_TRANSPORTER_2"/>
    <property type="match status" value="1"/>
</dbReference>
<dbReference type="OrthoDB" id="9806127at2"/>
<accession>A0A100Y2Y0</accession>
<organism evidence="14 15">
    <name type="scientific">Streptomyces kanasensis</name>
    <dbReference type="NCBI Taxonomy" id="936756"/>
    <lineage>
        <taxon>Bacteria</taxon>
        <taxon>Bacillati</taxon>
        <taxon>Actinomycetota</taxon>
        <taxon>Actinomycetes</taxon>
        <taxon>Kitasatosporales</taxon>
        <taxon>Streptomycetaceae</taxon>
        <taxon>Streptomyces</taxon>
    </lineage>
</organism>
<dbReference type="InterPro" id="IPR003439">
    <property type="entry name" value="ABC_transporter-like_ATP-bd"/>
</dbReference>
<keyword evidence="6" id="KW-0547">Nucleotide-binding</keyword>
<evidence type="ECO:0000256" key="3">
    <source>
        <dbReference type="ARBA" id="ARBA00022475"/>
    </source>
</evidence>
<keyword evidence="8 11" id="KW-1133">Transmembrane helix</keyword>
<dbReference type="PROSITE" id="PS00211">
    <property type="entry name" value="ABC_TRANSPORTER_1"/>
    <property type="match status" value="1"/>
</dbReference>
<dbReference type="Pfam" id="PF00664">
    <property type="entry name" value="ABC_membrane"/>
    <property type="match status" value="1"/>
</dbReference>
<dbReference type="GO" id="GO:0034040">
    <property type="term" value="F:ATPase-coupled lipid transmembrane transporter activity"/>
    <property type="evidence" value="ECO:0007669"/>
    <property type="project" value="TreeGrafter"/>
</dbReference>
<keyword evidence="7" id="KW-0067">ATP-binding</keyword>
<dbReference type="InterPro" id="IPR017871">
    <property type="entry name" value="ABC_transporter-like_CS"/>
</dbReference>
<feature type="domain" description="ABC transporter" evidence="12">
    <location>
        <begin position="357"/>
        <end position="596"/>
    </location>
</feature>
<evidence type="ECO:0000256" key="2">
    <source>
        <dbReference type="ARBA" id="ARBA00022448"/>
    </source>
</evidence>
<evidence type="ECO:0000256" key="9">
    <source>
        <dbReference type="ARBA" id="ARBA00023136"/>
    </source>
</evidence>
<dbReference type="Proteomes" id="UP000054011">
    <property type="component" value="Unassembled WGS sequence"/>
</dbReference>
<dbReference type="GO" id="GO:0140359">
    <property type="term" value="F:ABC-type transporter activity"/>
    <property type="evidence" value="ECO:0007669"/>
    <property type="project" value="InterPro"/>
</dbReference>
<dbReference type="GO" id="GO:0016887">
    <property type="term" value="F:ATP hydrolysis activity"/>
    <property type="evidence" value="ECO:0007669"/>
    <property type="project" value="InterPro"/>
</dbReference>
<dbReference type="Pfam" id="PF00005">
    <property type="entry name" value="ABC_tran"/>
    <property type="match status" value="1"/>
</dbReference>
<dbReference type="GO" id="GO:0005886">
    <property type="term" value="C:plasma membrane"/>
    <property type="evidence" value="ECO:0007669"/>
    <property type="project" value="UniProtKB-SubCell"/>
</dbReference>
<evidence type="ECO:0000256" key="5">
    <source>
        <dbReference type="ARBA" id="ARBA00022692"/>
    </source>
</evidence>
<evidence type="ECO:0000256" key="1">
    <source>
        <dbReference type="ARBA" id="ARBA00004429"/>
    </source>
</evidence>
<feature type="transmembrane region" description="Helical" evidence="11">
    <location>
        <begin position="180"/>
        <end position="199"/>
    </location>
</feature>
<dbReference type="CDD" id="cd07346">
    <property type="entry name" value="ABC_6TM_exporters"/>
    <property type="match status" value="1"/>
</dbReference>
<dbReference type="Gene3D" id="1.20.1560.10">
    <property type="entry name" value="ABC transporter type 1, transmembrane domain"/>
    <property type="match status" value="1"/>
</dbReference>
<evidence type="ECO:0000256" key="6">
    <source>
        <dbReference type="ARBA" id="ARBA00022741"/>
    </source>
</evidence>
<protein>
    <submittedName>
        <fullName evidence="14">ABC transporter</fullName>
    </submittedName>
</protein>
<feature type="transmembrane region" description="Helical" evidence="11">
    <location>
        <begin position="265"/>
        <end position="287"/>
    </location>
</feature>
<dbReference type="InterPro" id="IPR011527">
    <property type="entry name" value="ABC1_TM_dom"/>
</dbReference>
<proteinExistence type="inferred from homology"/>
<dbReference type="Gene3D" id="3.40.50.300">
    <property type="entry name" value="P-loop containing nucleotide triphosphate hydrolases"/>
    <property type="match status" value="1"/>
</dbReference>
<keyword evidence="2" id="KW-0813">Transport</keyword>
<evidence type="ECO:0000259" key="13">
    <source>
        <dbReference type="PROSITE" id="PS50929"/>
    </source>
</evidence>
<keyword evidence="5 11" id="KW-0812">Transmembrane</keyword>
<dbReference type="FunFam" id="3.40.50.300:FF:000221">
    <property type="entry name" value="Multidrug ABC transporter ATP-binding protein"/>
    <property type="match status" value="1"/>
</dbReference>
<reference evidence="14 15" key="1">
    <citation type="submission" date="2015-11" db="EMBL/GenBank/DDBJ databases">
        <title>Genome-wide analysis reveals the secondary metabolome in Streptomyces kanasensis ZX01.</title>
        <authorList>
            <person name="Zhang G."/>
            <person name="Han L."/>
            <person name="Feng J."/>
            <person name="Zhang X."/>
        </authorList>
    </citation>
    <scope>NUCLEOTIDE SEQUENCE [LARGE SCALE GENOMIC DNA]</scope>
    <source>
        <strain evidence="14 15">ZX01</strain>
    </source>
</reference>
<dbReference type="EMBL" id="LNSV01000067">
    <property type="protein sequence ID" value="KUH36703.1"/>
    <property type="molecule type" value="Genomic_DNA"/>
</dbReference>
<comment type="similarity">
    <text evidence="10">Belongs to the ABC transporter superfamily. Siderophore-Fe(3+) uptake transporter (SIUT) (TC 3.A.1.21) family.</text>
</comment>
<dbReference type="InterPro" id="IPR027417">
    <property type="entry name" value="P-loop_NTPase"/>
</dbReference>
<evidence type="ECO:0000256" key="4">
    <source>
        <dbReference type="ARBA" id="ARBA00022519"/>
    </source>
</evidence>
<gene>
    <name evidence="14" type="ORF">ATE80_22245</name>
</gene>
<evidence type="ECO:0000313" key="14">
    <source>
        <dbReference type="EMBL" id="KUH36703.1"/>
    </source>
</evidence>
<feature type="transmembrane region" description="Helical" evidence="11">
    <location>
        <begin position="157"/>
        <end position="174"/>
    </location>
</feature>
<evidence type="ECO:0000256" key="10">
    <source>
        <dbReference type="ARBA" id="ARBA00023455"/>
    </source>
</evidence>
<evidence type="ECO:0000313" key="15">
    <source>
        <dbReference type="Proteomes" id="UP000054011"/>
    </source>
</evidence>
<dbReference type="PANTHER" id="PTHR24221:SF654">
    <property type="entry name" value="ATP-BINDING CASSETTE SUB-FAMILY B MEMBER 6"/>
    <property type="match status" value="1"/>
</dbReference>
<dbReference type="InterPro" id="IPR036640">
    <property type="entry name" value="ABC1_TM_sf"/>
</dbReference>
<dbReference type="SUPFAM" id="SSF90123">
    <property type="entry name" value="ABC transporter transmembrane region"/>
    <property type="match status" value="1"/>
</dbReference>
<keyword evidence="3" id="KW-1003">Cell membrane</keyword>
<feature type="transmembrane region" description="Helical" evidence="11">
    <location>
        <begin position="39"/>
        <end position="64"/>
    </location>
</feature>
<dbReference type="PANTHER" id="PTHR24221">
    <property type="entry name" value="ATP-BINDING CASSETTE SUB-FAMILY B"/>
    <property type="match status" value="1"/>
</dbReference>
<feature type="transmembrane region" description="Helical" evidence="11">
    <location>
        <begin position="76"/>
        <end position="98"/>
    </location>
</feature>
<keyword evidence="15" id="KW-1185">Reference proteome</keyword>